<evidence type="ECO:0000313" key="1">
    <source>
        <dbReference type="Proteomes" id="UP000515124"/>
    </source>
</evidence>
<dbReference type="PANTHER" id="PTHR33240">
    <property type="entry name" value="OS08G0508500 PROTEIN"/>
    <property type="match status" value="1"/>
</dbReference>
<dbReference type="RefSeq" id="XP_021830111.1">
    <property type="nucleotide sequence ID" value="XM_021974419.1"/>
</dbReference>
<dbReference type="AlphaFoldDB" id="A0A6P5TT34"/>
<organism evidence="1 2">
    <name type="scientific">Prunus avium</name>
    <name type="common">Cherry</name>
    <name type="synonym">Cerasus avium</name>
    <dbReference type="NCBI Taxonomy" id="42229"/>
    <lineage>
        <taxon>Eukaryota</taxon>
        <taxon>Viridiplantae</taxon>
        <taxon>Streptophyta</taxon>
        <taxon>Embryophyta</taxon>
        <taxon>Tracheophyta</taxon>
        <taxon>Spermatophyta</taxon>
        <taxon>Magnoliopsida</taxon>
        <taxon>eudicotyledons</taxon>
        <taxon>Gunneridae</taxon>
        <taxon>Pentapetalae</taxon>
        <taxon>rosids</taxon>
        <taxon>fabids</taxon>
        <taxon>Rosales</taxon>
        <taxon>Rosaceae</taxon>
        <taxon>Amygdaloideae</taxon>
        <taxon>Amygdaleae</taxon>
        <taxon>Prunus</taxon>
    </lineage>
</organism>
<gene>
    <name evidence="2" type="primary">LOC110770307</name>
</gene>
<dbReference type="GeneID" id="110770307"/>
<reference evidence="2" key="1">
    <citation type="submission" date="2025-08" db="UniProtKB">
        <authorList>
            <consortium name="RefSeq"/>
        </authorList>
    </citation>
    <scope>IDENTIFICATION</scope>
</reference>
<evidence type="ECO:0000313" key="2">
    <source>
        <dbReference type="RefSeq" id="XP_021830111.1"/>
    </source>
</evidence>
<dbReference type="KEGG" id="pavi:110770307"/>
<keyword evidence="1" id="KW-1185">Reference proteome</keyword>
<dbReference type="PANTHER" id="PTHR33240:SF8">
    <property type="entry name" value="OS03G0439900 PROTEIN"/>
    <property type="match status" value="1"/>
</dbReference>
<protein>
    <submittedName>
        <fullName evidence="2">Uncharacterized protein LOC110770307</fullName>
    </submittedName>
</protein>
<dbReference type="Proteomes" id="UP000515124">
    <property type="component" value="Unplaced"/>
</dbReference>
<name>A0A6P5TT34_PRUAV</name>
<proteinExistence type="predicted"/>
<sequence length="124" mass="13658">MISFQKKDLSGLDLPHNDALIISIQIPQAMMDRVHVDEGSAAKILQLLVVQQMGMDAKINRSPRSMTGFNRATKITVGMAGLNFYSPPVNIAQTFMIIDKVYPYNGILGRPGIDKINAITFATH</sequence>
<accession>A0A6P5TT34</accession>